<keyword evidence="1" id="KW-0175">Coiled coil</keyword>
<dbReference type="EMBL" id="HBIF01001586">
    <property type="protein sequence ID" value="CAE0318084.1"/>
    <property type="molecule type" value="Transcribed_RNA"/>
</dbReference>
<feature type="coiled-coil region" evidence="1">
    <location>
        <begin position="120"/>
        <end position="271"/>
    </location>
</feature>
<evidence type="ECO:0000313" key="3">
    <source>
        <dbReference type="EMBL" id="CAE0318084.1"/>
    </source>
</evidence>
<gene>
    <name evidence="3" type="ORF">FSAL1345_LOCUS1353</name>
</gene>
<name>A0A7S3MU97_9CILI</name>
<protein>
    <submittedName>
        <fullName evidence="3">Uncharacterized protein</fullName>
    </submittedName>
</protein>
<feature type="compositionally biased region" description="Polar residues" evidence="2">
    <location>
        <begin position="11"/>
        <end position="21"/>
    </location>
</feature>
<feature type="region of interest" description="Disordered" evidence="2">
    <location>
        <begin position="1"/>
        <end position="31"/>
    </location>
</feature>
<reference evidence="3" key="1">
    <citation type="submission" date="2021-01" db="EMBL/GenBank/DDBJ databases">
        <authorList>
            <person name="Corre E."/>
            <person name="Pelletier E."/>
            <person name="Niang G."/>
            <person name="Scheremetjew M."/>
            <person name="Finn R."/>
            <person name="Kale V."/>
            <person name="Holt S."/>
            <person name="Cochrane G."/>
            <person name="Meng A."/>
            <person name="Brown T."/>
            <person name="Cohen L."/>
        </authorList>
    </citation>
    <scope>NUCLEOTIDE SEQUENCE</scope>
</reference>
<sequence>MMQRFHFGENLNETESTNPSPNKVPLESSYSSYTKSKSTDIDFVFQKQDTFGKSKSVNPEKRNLLAELDKQMRRLDYCLAPDEEFTLNKCLTKIKEAVDYILIQKEKLEEFCPSCGQNRNQALQEEQLQLVERLQKKSQELSNSEKKLKDKEKLLSTQRKELQELAEEIQRKKNQLSQAQKRNFEEHEQRLYQVKQDQKHLEIRRKDLEDTIKLFNEELNKVQFIKDQLETRRLKVEEEAESLKEFYKAKLQEVMEINQQAQEKLKLITEKEAYVQQVLEFMKESGKLNTSEVHLYLRNLDESFGSTKRTLNFEDSFCRFEDSPLQNKK</sequence>
<organism evidence="3">
    <name type="scientific">Fabrea salina</name>
    <dbReference type="NCBI Taxonomy" id="342563"/>
    <lineage>
        <taxon>Eukaryota</taxon>
        <taxon>Sar</taxon>
        <taxon>Alveolata</taxon>
        <taxon>Ciliophora</taxon>
        <taxon>Postciliodesmatophora</taxon>
        <taxon>Heterotrichea</taxon>
        <taxon>Heterotrichida</taxon>
        <taxon>Fabreidae</taxon>
        <taxon>Fabrea</taxon>
    </lineage>
</organism>
<evidence type="ECO:0000256" key="1">
    <source>
        <dbReference type="SAM" id="Coils"/>
    </source>
</evidence>
<evidence type="ECO:0000256" key="2">
    <source>
        <dbReference type="SAM" id="MobiDB-lite"/>
    </source>
</evidence>
<accession>A0A7S3MU97</accession>
<proteinExistence type="predicted"/>
<dbReference type="AlphaFoldDB" id="A0A7S3MU97"/>